<evidence type="ECO:0000256" key="3">
    <source>
        <dbReference type="ARBA" id="ARBA00011738"/>
    </source>
</evidence>
<dbReference type="Gene3D" id="3.90.20.20">
    <property type="match status" value="1"/>
</dbReference>
<evidence type="ECO:0000256" key="7">
    <source>
        <dbReference type="ARBA" id="ARBA00053401"/>
    </source>
</evidence>
<dbReference type="HAMAP" id="MF_01151">
    <property type="entry name" value="GrpE"/>
    <property type="match status" value="1"/>
</dbReference>
<reference evidence="14" key="1">
    <citation type="submission" date="2018-12" db="EMBL/GenBank/DDBJ databases">
        <title>Novel natural products biosynthetic potential of the class Ktedonobacteria.</title>
        <authorList>
            <person name="Zheng Y."/>
            <person name="Saitou A."/>
            <person name="Wang C.M."/>
            <person name="Toyoda A."/>
            <person name="Minakuchi Y."/>
            <person name="Sekiguchi Y."/>
            <person name="Ueda K."/>
            <person name="Takano H."/>
            <person name="Sakai Y."/>
            <person name="Yokota A."/>
            <person name="Yabe S."/>
        </authorList>
    </citation>
    <scope>NUCLEOTIDE SEQUENCE</scope>
    <source>
        <strain evidence="14">COM3</strain>
    </source>
</reference>
<dbReference type="InterPro" id="IPR000740">
    <property type="entry name" value="GrpE"/>
</dbReference>
<dbReference type="InterPro" id="IPR013805">
    <property type="entry name" value="GrpE_CC"/>
</dbReference>
<accession>A0A455SU41</accession>
<dbReference type="PRINTS" id="PR00773">
    <property type="entry name" value="GRPEPROTEIN"/>
</dbReference>
<dbReference type="GO" id="GO:0000774">
    <property type="term" value="F:adenyl-nucleotide exchange factor activity"/>
    <property type="evidence" value="ECO:0007669"/>
    <property type="project" value="InterPro"/>
</dbReference>
<evidence type="ECO:0000256" key="11">
    <source>
        <dbReference type="RuleBase" id="RU000639"/>
    </source>
</evidence>
<comment type="subunit">
    <text evidence="3 10">Homodimer.</text>
</comment>
<dbReference type="PROSITE" id="PS01071">
    <property type="entry name" value="GRPE"/>
    <property type="match status" value="1"/>
</dbReference>
<evidence type="ECO:0000256" key="2">
    <source>
        <dbReference type="ARBA" id="ARBA00009054"/>
    </source>
</evidence>
<dbReference type="FunFam" id="2.30.22.10:FF:000001">
    <property type="entry name" value="Protein GrpE"/>
    <property type="match status" value="1"/>
</dbReference>
<dbReference type="EMBL" id="AP019376">
    <property type="protein sequence ID" value="BBH91230.1"/>
    <property type="molecule type" value="Genomic_DNA"/>
</dbReference>
<dbReference type="AlphaFoldDB" id="A0A455SU41"/>
<dbReference type="GO" id="GO:0006457">
    <property type="term" value="P:protein folding"/>
    <property type="evidence" value="ECO:0007669"/>
    <property type="project" value="InterPro"/>
</dbReference>
<dbReference type="CDD" id="cd00446">
    <property type="entry name" value="GrpE"/>
    <property type="match status" value="1"/>
</dbReference>
<comment type="similarity">
    <text evidence="2 10 12">Belongs to the GrpE family.</text>
</comment>
<gene>
    <name evidence="10" type="primary">grpE</name>
    <name evidence="14" type="ORF">KTC_59810</name>
</gene>
<keyword evidence="4 10" id="KW-0963">Cytoplasm</keyword>
<name>A0A455SU41_9CHLR</name>
<keyword evidence="6 10" id="KW-0143">Chaperone</keyword>
<dbReference type="PANTHER" id="PTHR21237">
    <property type="entry name" value="GRPE PROTEIN"/>
    <property type="match status" value="1"/>
</dbReference>
<dbReference type="GO" id="GO:0051087">
    <property type="term" value="F:protein-folding chaperone binding"/>
    <property type="evidence" value="ECO:0007669"/>
    <property type="project" value="InterPro"/>
</dbReference>
<dbReference type="PANTHER" id="PTHR21237:SF23">
    <property type="entry name" value="GRPE PROTEIN HOMOLOG, MITOCHONDRIAL"/>
    <property type="match status" value="1"/>
</dbReference>
<evidence type="ECO:0000256" key="13">
    <source>
        <dbReference type="SAM" id="MobiDB-lite"/>
    </source>
</evidence>
<dbReference type="SUPFAM" id="SSF58014">
    <property type="entry name" value="Coiled-coil domain of nucleotide exchange factor GrpE"/>
    <property type="match status" value="1"/>
</dbReference>
<protein>
    <recommendedName>
        <fullName evidence="8 10">Protein GrpE</fullName>
    </recommendedName>
    <alternativeName>
        <fullName evidence="9 10">HSP-70 cofactor</fullName>
    </alternativeName>
</protein>
<dbReference type="InterPro" id="IPR009012">
    <property type="entry name" value="GrpE_head"/>
</dbReference>
<dbReference type="Pfam" id="PF01025">
    <property type="entry name" value="GrpE"/>
    <property type="match status" value="1"/>
</dbReference>
<evidence type="ECO:0000256" key="8">
    <source>
        <dbReference type="ARBA" id="ARBA00072274"/>
    </source>
</evidence>
<organism evidence="14">
    <name type="scientific">Thermosporothrix sp. COM3</name>
    <dbReference type="NCBI Taxonomy" id="2490863"/>
    <lineage>
        <taxon>Bacteria</taxon>
        <taxon>Bacillati</taxon>
        <taxon>Chloroflexota</taxon>
        <taxon>Ktedonobacteria</taxon>
        <taxon>Ktedonobacterales</taxon>
        <taxon>Thermosporotrichaceae</taxon>
        <taxon>Thermosporothrix</taxon>
    </lineage>
</organism>
<feature type="compositionally biased region" description="Basic and acidic residues" evidence="13">
    <location>
        <begin position="8"/>
        <end position="22"/>
    </location>
</feature>
<evidence type="ECO:0000256" key="10">
    <source>
        <dbReference type="HAMAP-Rule" id="MF_01151"/>
    </source>
</evidence>
<dbReference type="SUPFAM" id="SSF51064">
    <property type="entry name" value="Head domain of nucleotide exchange factor GrpE"/>
    <property type="match status" value="1"/>
</dbReference>
<evidence type="ECO:0000256" key="5">
    <source>
        <dbReference type="ARBA" id="ARBA00023016"/>
    </source>
</evidence>
<comment type="function">
    <text evidence="7 10 11">Participates actively in the response to hyperosmotic and heat shock by preventing the aggregation of stress-denatured proteins, in association with DnaK and GrpE. It is the nucleotide exchange factor for DnaK and may function as a thermosensor. Unfolded proteins bind initially to DnaJ; upon interaction with the DnaJ-bound protein, DnaK hydrolyzes its bound ATP, resulting in the formation of a stable complex. GrpE releases ADP from DnaK; ATP binding to DnaK triggers the release of the substrate protein, thus completing the reaction cycle. Several rounds of ATP-dependent interactions between DnaJ, DnaK and GrpE are required for fully efficient folding.</text>
</comment>
<evidence type="ECO:0000256" key="12">
    <source>
        <dbReference type="RuleBase" id="RU004478"/>
    </source>
</evidence>
<dbReference type="GO" id="GO:0005737">
    <property type="term" value="C:cytoplasm"/>
    <property type="evidence" value="ECO:0007669"/>
    <property type="project" value="UniProtKB-SubCell"/>
</dbReference>
<dbReference type="GO" id="GO:0051082">
    <property type="term" value="F:unfolded protein binding"/>
    <property type="evidence" value="ECO:0007669"/>
    <property type="project" value="TreeGrafter"/>
</dbReference>
<feature type="region of interest" description="Disordered" evidence="13">
    <location>
        <begin position="1"/>
        <end position="31"/>
    </location>
</feature>
<evidence type="ECO:0000256" key="9">
    <source>
        <dbReference type="ARBA" id="ARBA00076414"/>
    </source>
</evidence>
<evidence type="ECO:0000313" key="14">
    <source>
        <dbReference type="EMBL" id="BBH91230.1"/>
    </source>
</evidence>
<proteinExistence type="inferred from homology"/>
<comment type="subcellular location">
    <subcellularLocation>
        <location evidence="1 10">Cytoplasm</location>
    </subcellularLocation>
</comment>
<evidence type="ECO:0000256" key="1">
    <source>
        <dbReference type="ARBA" id="ARBA00004496"/>
    </source>
</evidence>
<sequence>MPHNQHHSAQENEEKQKEEKSSNADIEQNQIEAVEQELAEAQQKASEYLSLLQRTQADFINYKRRVNQEQSELMLTAQANLISQLLPALDDLGRALSSPPAEISKNAWVQGIGLVARQFTISLQQIGLKQIGTLGEPFNPLWHEAISTEARSDIEEGTIVHVVRPGYMLKDRVIRPAQVVVAGTASTAEQRSE</sequence>
<keyword evidence="5 10" id="KW-0346">Stress response</keyword>
<evidence type="ECO:0000256" key="6">
    <source>
        <dbReference type="ARBA" id="ARBA00023186"/>
    </source>
</evidence>
<dbReference type="GO" id="GO:0042803">
    <property type="term" value="F:protein homodimerization activity"/>
    <property type="evidence" value="ECO:0007669"/>
    <property type="project" value="InterPro"/>
</dbReference>
<dbReference type="Gene3D" id="2.30.22.10">
    <property type="entry name" value="Head domain of nucleotide exchange factor GrpE"/>
    <property type="match status" value="1"/>
</dbReference>
<evidence type="ECO:0000256" key="4">
    <source>
        <dbReference type="ARBA" id="ARBA00022490"/>
    </source>
</evidence>